<dbReference type="Proteomes" id="UP000807469">
    <property type="component" value="Unassembled WGS sequence"/>
</dbReference>
<evidence type="ECO:0000313" key="2">
    <source>
        <dbReference type="Proteomes" id="UP000807469"/>
    </source>
</evidence>
<sequence>MRIALLRVRVCSRRHAPIGDIMRRPRHAFNLMHRPFLAVHLHLHLLLLLLLPIFIPPILPLYLSIALLNRMMLFKYIHKFQHGRVLRFGHLHHSFCASFGPATSPLPPPSSFRSMLPT</sequence>
<name>A0A9P5YYG4_9AGAR</name>
<comment type="caution">
    <text evidence="1">The sequence shown here is derived from an EMBL/GenBank/DDBJ whole genome shotgun (WGS) entry which is preliminary data.</text>
</comment>
<evidence type="ECO:0000313" key="1">
    <source>
        <dbReference type="EMBL" id="KAF9477491.1"/>
    </source>
</evidence>
<reference evidence="1" key="1">
    <citation type="submission" date="2020-11" db="EMBL/GenBank/DDBJ databases">
        <authorList>
            <consortium name="DOE Joint Genome Institute"/>
            <person name="Ahrendt S."/>
            <person name="Riley R."/>
            <person name="Andreopoulos W."/>
            <person name="Labutti K."/>
            <person name="Pangilinan J."/>
            <person name="Ruiz-Duenas F.J."/>
            <person name="Barrasa J.M."/>
            <person name="Sanchez-Garcia M."/>
            <person name="Camarero S."/>
            <person name="Miyauchi S."/>
            <person name="Serrano A."/>
            <person name="Linde D."/>
            <person name="Babiker R."/>
            <person name="Drula E."/>
            <person name="Ayuso-Fernandez I."/>
            <person name="Pacheco R."/>
            <person name="Padilla G."/>
            <person name="Ferreira P."/>
            <person name="Barriuso J."/>
            <person name="Kellner H."/>
            <person name="Castanera R."/>
            <person name="Alfaro M."/>
            <person name="Ramirez L."/>
            <person name="Pisabarro A.G."/>
            <person name="Kuo A."/>
            <person name="Tritt A."/>
            <person name="Lipzen A."/>
            <person name="He G."/>
            <person name="Yan M."/>
            <person name="Ng V."/>
            <person name="Cullen D."/>
            <person name="Martin F."/>
            <person name="Rosso M.-N."/>
            <person name="Henrissat B."/>
            <person name="Hibbett D."/>
            <person name="Martinez A.T."/>
            <person name="Grigoriev I.V."/>
        </authorList>
    </citation>
    <scope>NUCLEOTIDE SEQUENCE</scope>
    <source>
        <strain evidence="1">CIRM-BRFM 674</strain>
    </source>
</reference>
<dbReference type="EMBL" id="MU155259">
    <property type="protein sequence ID" value="KAF9477491.1"/>
    <property type="molecule type" value="Genomic_DNA"/>
</dbReference>
<keyword evidence="2" id="KW-1185">Reference proteome</keyword>
<gene>
    <name evidence="1" type="ORF">BDN70DRAFT_994915</name>
</gene>
<protein>
    <submittedName>
        <fullName evidence="1">Uncharacterized protein</fullName>
    </submittedName>
</protein>
<proteinExistence type="predicted"/>
<organism evidence="1 2">
    <name type="scientific">Pholiota conissans</name>
    <dbReference type="NCBI Taxonomy" id="109636"/>
    <lineage>
        <taxon>Eukaryota</taxon>
        <taxon>Fungi</taxon>
        <taxon>Dikarya</taxon>
        <taxon>Basidiomycota</taxon>
        <taxon>Agaricomycotina</taxon>
        <taxon>Agaricomycetes</taxon>
        <taxon>Agaricomycetidae</taxon>
        <taxon>Agaricales</taxon>
        <taxon>Agaricineae</taxon>
        <taxon>Strophariaceae</taxon>
        <taxon>Pholiota</taxon>
    </lineage>
</organism>
<accession>A0A9P5YYG4</accession>
<dbReference type="AlphaFoldDB" id="A0A9P5YYG4"/>